<keyword evidence="1" id="KW-1185">Reference proteome</keyword>
<organism evidence="1 2">
    <name type="scientific">Nicotiana tabacum</name>
    <name type="common">Common tobacco</name>
    <dbReference type="NCBI Taxonomy" id="4097"/>
    <lineage>
        <taxon>Eukaryota</taxon>
        <taxon>Viridiplantae</taxon>
        <taxon>Streptophyta</taxon>
        <taxon>Embryophyta</taxon>
        <taxon>Tracheophyta</taxon>
        <taxon>Spermatophyta</taxon>
        <taxon>Magnoliopsida</taxon>
        <taxon>eudicotyledons</taxon>
        <taxon>Gunneridae</taxon>
        <taxon>Pentapetalae</taxon>
        <taxon>asterids</taxon>
        <taxon>lamiids</taxon>
        <taxon>Solanales</taxon>
        <taxon>Solanaceae</taxon>
        <taxon>Nicotianoideae</taxon>
        <taxon>Nicotianeae</taxon>
        <taxon>Nicotiana</taxon>
    </lineage>
</organism>
<accession>A0AC58T6A2</accession>
<dbReference type="Proteomes" id="UP000790787">
    <property type="component" value="Chromosome 18"/>
</dbReference>
<protein>
    <submittedName>
        <fullName evidence="2">Uncharacterized protein LOC107805969</fullName>
    </submittedName>
</protein>
<reference evidence="1" key="1">
    <citation type="journal article" date="2014" name="Nat. Commun.">
        <title>The tobacco genome sequence and its comparison with those of tomato and potato.</title>
        <authorList>
            <person name="Sierro N."/>
            <person name="Battey J.N."/>
            <person name="Ouadi S."/>
            <person name="Bakaher N."/>
            <person name="Bovet L."/>
            <person name="Willig A."/>
            <person name="Goepfert S."/>
            <person name="Peitsch M.C."/>
            <person name="Ivanov N.V."/>
        </authorList>
    </citation>
    <scope>NUCLEOTIDE SEQUENCE [LARGE SCALE GENOMIC DNA]</scope>
</reference>
<dbReference type="RefSeq" id="XP_075092771.1">
    <property type="nucleotide sequence ID" value="XM_075236670.1"/>
</dbReference>
<evidence type="ECO:0000313" key="1">
    <source>
        <dbReference type="Proteomes" id="UP000790787"/>
    </source>
</evidence>
<proteinExistence type="predicted"/>
<reference evidence="2" key="2">
    <citation type="submission" date="2025-08" db="UniProtKB">
        <authorList>
            <consortium name="RefSeq"/>
        </authorList>
    </citation>
    <scope>IDENTIFICATION</scope>
    <source>
        <tissue evidence="2">Leaf</tissue>
    </source>
</reference>
<sequence length="246" mass="27453">MEFQVLDVAVSYNPLLGRPWIHAAKAVPSTLYQMVKFEWDRQEIGVHGEDNLCVPSDAIVPFIEFEDDKGLWVYQVVDTVSVEKIPEGKCVTTPRVAAALVMVAVEMLKNGFVPGNGLGASLQGIVQPVSLPKNLDTFGLGFKPTVADVRRARKMKQRAWALPKPVPRLSRSFVRPGTIKRPMMSVPILVVDMDEDLMERFERIFADVNVFEAGEGSSKANVQFVGPSAKIDNWEATPLPTRREFW</sequence>
<evidence type="ECO:0000313" key="2">
    <source>
        <dbReference type="RefSeq" id="XP_075092771.1"/>
    </source>
</evidence>
<gene>
    <name evidence="2" type="primary">LOC107805969</name>
</gene>
<name>A0AC58T6A2_TOBAC</name>